<reference evidence="1" key="1">
    <citation type="submission" date="2023-04" db="EMBL/GenBank/DDBJ databases">
        <title>Draft Genome sequencing of Naganishia species isolated from polar environments using Oxford Nanopore Technology.</title>
        <authorList>
            <person name="Leo P."/>
            <person name="Venkateswaran K."/>
        </authorList>
    </citation>
    <scope>NUCLEOTIDE SEQUENCE</scope>
    <source>
        <strain evidence="1">MNA-CCFEE 5423</strain>
    </source>
</reference>
<organism evidence="1 2">
    <name type="scientific">Naganishia friedmannii</name>
    <dbReference type="NCBI Taxonomy" id="89922"/>
    <lineage>
        <taxon>Eukaryota</taxon>
        <taxon>Fungi</taxon>
        <taxon>Dikarya</taxon>
        <taxon>Basidiomycota</taxon>
        <taxon>Agaricomycotina</taxon>
        <taxon>Tremellomycetes</taxon>
        <taxon>Filobasidiales</taxon>
        <taxon>Filobasidiaceae</taxon>
        <taxon>Naganishia</taxon>
    </lineage>
</organism>
<evidence type="ECO:0000313" key="2">
    <source>
        <dbReference type="Proteomes" id="UP001227268"/>
    </source>
</evidence>
<keyword evidence="2" id="KW-1185">Reference proteome</keyword>
<name>A0ACC2W871_9TREE</name>
<accession>A0ACC2W871</accession>
<gene>
    <name evidence="1" type="ORF">QFC21_001072</name>
</gene>
<evidence type="ECO:0000313" key="1">
    <source>
        <dbReference type="EMBL" id="KAJ9107613.1"/>
    </source>
</evidence>
<proteinExistence type="predicted"/>
<sequence length="240" mass="27261">MFILSELSDTIPIAPNTFAYDPAIAVKDSINKKYANKLIPSVGLALLFYDILTCGEGKIKWGDGLVWHKVTFRLIVFAPIAGEVMVGTVHSSTEQHVRVSMGFFSDIYIPKHALAPYTFFDHEDNAFFMVADIEEVDPDQLDPNKKDPFKSDKETQRLYIYKKDTIRFRVSSLQWQEVEPLPPNVRDKPREIDPETGLPKEMSQEEADAKEAQREQEAGLKIVASIEEQGLGNPEWWANT</sequence>
<dbReference type="EMBL" id="JASBWT010000002">
    <property type="protein sequence ID" value="KAJ9107613.1"/>
    <property type="molecule type" value="Genomic_DNA"/>
</dbReference>
<dbReference type="Proteomes" id="UP001227268">
    <property type="component" value="Unassembled WGS sequence"/>
</dbReference>
<comment type="caution">
    <text evidence="1">The sequence shown here is derived from an EMBL/GenBank/DDBJ whole genome shotgun (WGS) entry which is preliminary data.</text>
</comment>
<protein>
    <submittedName>
        <fullName evidence="1">Uncharacterized protein</fullName>
    </submittedName>
</protein>